<feature type="transmembrane region" description="Helical" evidence="5">
    <location>
        <begin position="61"/>
        <end position="93"/>
    </location>
</feature>
<evidence type="ECO:0000256" key="2">
    <source>
        <dbReference type="ARBA" id="ARBA00022692"/>
    </source>
</evidence>
<dbReference type="Proteomes" id="UP000719267">
    <property type="component" value="Unassembled WGS sequence"/>
</dbReference>
<sequence>MEVLNEKKEDKQMLMYLHLSQLLFLFTGFGGIIAAIVIWQTKKDEVMDMDEHGKMVVNFQISLMIYGIIAGILMFVLVGLLLFPIIWIGALVLPIMNGIKANDGKPVNYPLTIKFIK</sequence>
<keyword evidence="3 5" id="KW-1133">Transmembrane helix</keyword>
<protein>
    <submittedName>
        <fullName evidence="6">DUF4870 domain-containing protein</fullName>
    </submittedName>
</protein>
<reference evidence="6 7" key="1">
    <citation type="submission" date="2021-07" db="EMBL/GenBank/DDBJ databases">
        <title>Mesonia aestuariivivens sp. nov., isolated from a tidal flat.</title>
        <authorList>
            <person name="Kim Y.-O."/>
            <person name="Yoon J.-H."/>
        </authorList>
    </citation>
    <scope>NUCLEOTIDE SEQUENCE [LARGE SCALE GENOMIC DNA]</scope>
    <source>
        <strain evidence="6 7">JHPTF-M18</strain>
    </source>
</reference>
<organism evidence="6 7">
    <name type="scientific">Mesonia aestuariivivens</name>
    <dbReference type="NCBI Taxonomy" id="2796128"/>
    <lineage>
        <taxon>Bacteria</taxon>
        <taxon>Pseudomonadati</taxon>
        <taxon>Bacteroidota</taxon>
        <taxon>Flavobacteriia</taxon>
        <taxon>Flavobacteriales</taxon>
        <taxon>Flavobacteriaceae</taxon>
        <taxon>Mesonia</taxon>
    </lineage>
</organism>
<evidence type="ECO:0000256" key="5">
    <source>
        <dbReference type="SAM" id="Phobius"/>
    </source>
</evidence>
<evidence type="ECO:0000256" key="4">
    <source>
        <dbReference type="ARBA" id="ARBA00023136"/>
    </source>
</evidence>
<keyword evidence="4 5" id="KW-0472">Membrane</keyword>
<keyword evidence="2 5" id="KW-0812">Transmembrane</keyword>
<dbReference type="Pfam" id="PF09685">
    <property type="entry name" value="MamF_MmsF"/>
    <property type="match status" value="1"/>
</dbReference>
<dbReference type="InterPro" id="IPR019109">
    <property type="entry name" value="MamF_MmsF"/>
</dbReference>
<feature type="transmembrane region" description="Helical" evidence="5">
    <location>
        <begin position="21"/>
        <end position="41"/>
    </location>
</feature>
<dbReference type="EMBL" id="JAHWDF010000024">
    <property type="protein sequence ID" value="MBW2962992.1"/>
    <property type="molecule type" value="Genomic_DNA"/>
</dbReference>
<evidence type="ECO:0000256" key="1">
    <source>
        <dbReference type="ARBA" id="ARBA00004141"/>
    </source>
</evidence>
<dbReference type="RefSeq" id="WP_219041275.1">
    <property type="nucleotide sequence ID" value="NZ_JAHWDF010000024.1"/>
</dbReference>
<evidence type="ECO:0000313" key="6">
    <source>
        <dbReference type="EMBL" id="MBW2962992.1"/>
    </source>
</evidence>
<keyword evidence="7" id="KW-1185">Reference proteome</keyword>
<name>A0ABS6W541_9FLAO</name>
<evidence type="ECO:0000256" key="3">
    <source>
        <dbReference type="ARBA" id="ARBA00022989"/>
    </source>
</evidence>
<proteinExistence type="predicted"/>
<comment type="subcellular location">
    <subcellularLocation>
        <location evidence="1">Membrane</location>
        <topology evidence="1">Multi-pass membrane protein</topology>
    </subcellularLocation>
</comment>
<comment type="caution">
    <text evidence="6">The sequence shown here is derived from an EMBL/GenBank/DDBJ whole genome shotgun (WGS) entry which is preliminary data.</text>
</comment>
<gene>
    <name evidence="6" type="ORF">KW502_14480</name>
</gene>
<evidence type="ECO:0000313" key="7">
    <source>
        <dbReference type="Proteomes" id="UP000719267"/>
    </source>
</evidence>
<accession>A0ABS6W541</accession>